<dbReference type="Proteomes" id="UP001501323">
    <property type="component" value="Unassembled WGS sequence"/>
</dbReference>
<dbReference type="CDD" id="cd08645">
    <property type="entry name" value="FMT_core_GART"/>
    <property type="match status" value="1"/>
</dbReference>
<organism evidence="6 7">
    <name type="scientific">Luteimonas vadosa</name>
    <dbReference type="NCBI Taxonomy" id="1165507"/>
    <lineage>
        <taxon>Bacteria</taxon>
        <taxon>Pseudomonadati</taxon>
        <taxon>Pseudomonadota</taxon>
        <taxon>Gammaproteobacteria</taxon>
        <taxon>Lysobacterales</taxon>
        <taxon>Lysobacteraceae</taxon>
        <taxon>Luteimonas</taxon>
    </lineage>
</organism>
<feature type="domain" description="Formyl transferase N-terminal" evidence="5">
    <location>
        <begin position="14"/>
        <end position="191"/>
    </location>
</feature>
<accession>A0ABP9DV75</accession>
<dbReference type="PANTHER" id="PTHR43369:SF2">
    <property type="entry name" value="PHOSPHORIBOSYLGLYCINAMIDE FORMYLTRANSFERASE"/>
    <property type="match status" value="1"/>
</dbReference>
<dbReference type="Gene3D" id="3.40.50.170">
    <property type="entry name" value="Formyl transferase, N-terminal domain"/>
    <property type="match status" value="1"/>
</dbReference>
<dbReference type="InterPro" id="IPR004607">
    <property type="entry name" value="GART"/>
</dbReference>
<feature type="active site" description="Proton donor" evidence="4">
    <location>
        <position position="120"/>
    </location>
</feature>
<dbReference type="EMBL" id="BAABJY010000001">
    <property type="protein sequence ID" value="GAA4860972.1"/>
    <property type="molecule type" value="Genomic_DNA"/>
</dbReference>
<dbReference type="NCBIfam" id="TIGR00639">
    <property type="entry name" value="PurN"/>
    <property type="match status" value="1"/>
</dbReference>
<evidence type="ECO:0000256" key="2">
    <source>
        <dbReference type="ARBA" id="ARBA00022679"/>
    </source>
</evidence>
<dbReference type="HAMAP" id="MF_01930">
    <property type="entry name" value="PurN"/>
    <property type="match status" value="1"/>
</dbReference>
<evidence type="ECO:0000259" key="5">
    <source>
        <dbReference type="Pfam" id="PF00551"/>
    </source>
</evidence>
<sequence length="228" mass="24149">MPPDVASGASECPRIAVLASGRGTNLQALLDAIADGRLRASISGVFSDRSGAPVLERARDAGVPACAMDPARFDSRRAFDLAMFDAVAASGADFVVCAGYLRLLDEVVVERWRGRMVNIHPSLLPAYKGLRTHQRALDDGIDMHGASVHFVTPDLDGGPVLAQVRVPVLPGDDARTLAARVLEREHPLLVACVDMIAQGTARLVEDGVMLEGVRLLAPLQLAANNTLA</sequence>
<feature type="binding site" evidence="4">
    <location>
        <begin position="101"/>
        <end position="104"/>
    </location>
    <ligand>
        <name>(6R)-10-formyltetrahydrofolate</name>
        <dbReference type="ChEBI" id="CHEBI:195366"/>
    </ligand>
</feature>
<proteinExistence type="inferred from homology"/>
<comment type="pathway">
    <text evidence="1 4">Purine metabolism; IMP biosynthesis via de novo pathway; N(2)-formyl-N(1)-(5-phospho-D-ribosyl)glycinamide from N(1)-(5-phospho-D-ribosyl)glycinamide (10-formyl THF route): step 1/1.</text>
</comment>
<keyword evidence="7" id="KW-1185">Reference proteome</keyword>
<evidence type="ECO:0000313" key="7">
    <source>
        <dbReference type="Proteomes" id="UP001501323"/>
    </source>
</evidence>
<dbReference type="PANTHER" id="PTHR43369">
    <property type="entry name" value="PHOSPHORIBOSYLGLYCINAMIDE FORMYLTRANSFERASE"/>
    <property type="match status" value="1"/>
</dbReference>
<comment type="caution">
    <text evidence="6">The sequence shown here is derived from an EMBL/GenBank/DDBJ whole genome shotgun (WGS) entry which is preliminary data.</text>
</comment>
<evidence type="ECO:0000313" key="6">
    <source>
        <dbReference type="EMBL" id="GAA4860972.1"/>
    </source>
</evidence>
<feature type="binding site" evidence="4">
    <location>
        <position position="118"/>
    </location>
    <ligand>
        <name>(6R)-10-formyltetrahydrofolate</name>
        <dbReference type="ChEBI" id="CHEBI:195366"/>
    </ligand>
</feature>
<evidence type="ECO:0000256" key="4">
    <source>
        <dbReference type="HAMAP-Rule" id="MF_01930"/>
    </source>
</evidence>
<dbReference type="RefSeq" id="WP_345294497.1">
    <property type="nucleotide sequence ID" value="NZ_BAABJY010000001.1"/>
</dbReference>
<keyword evidence="3 4" id="KW-0658">Purine biosynthesis</keyword>
<name>A0ABP9DV75_9GAMM</name>
<evidence type="ECO:0000256" key="1">
    <source>
        <dbReference type="ARBA" id="ARBA00005054"/>
    </source>
</evidence>
<evidence type="ECO:0000256" key="3">
    <source>
        <dbReference type="ARBA" id="ARBA00022755"/>
    </source>
</evidence>
<dbReference type="Pfam" id="PF00551">
    <property type="entry name" value="Formyl_trans_N"/>
    <property type="match status" value="1"/>
</dbReference>
<keyword evidence="2 4" id="KW-0808">Transferase</keyword>
<feature type="binding site" evidence="4">
    <location>
        <position position="76"/>
    </location>
    <ligand>
        <name>(6R)-10-formyltetrahydrofolate</name>
        <dbReference type="ChEBI" id="CHEBI:195366"/>
    </ligand>
</feature>
<dbReference type="InterPro" id="IPR002376">
    <property type="entry name" value="Formyl_transf_N"/>
</dbReference>
<comment type="function">
    <text evidence="4">Catalyzes the transfer of a formyl group from 10-formyltetrahydrofolate to 5-phospho-ribosyl-glycinamide (GAR), producing 5-phospho-ribosyl-N-formylglycinamide (FGAR) and tetrahydrofolate.</text>
</comment>
<reference evidence="7" key="1">
    <citation type="journal article" date="2019" name="Int. J. Syst. Evol. Microbiol.">
        <title>The Global Catalogue of Microorganisms (GCM) 10K type strain sequencing project: providing services to taxonomists for standard genome sequencing and annotation.</title>
        <authorList>
            <consortium name="The Broad Institute Genomics Platform"/>
            <consortium name="The Broad Institute Genome Sequencing Center for Infectious Disease"/>
            <person name="Wu L."/>
            <person name="Ma J."/>
        </authorList>
    </citation>
    <scope>NUCLEOTIDE SEQUENCE [LARGE SCALE GENOMIC DNA]</scope>
    <source>
        <strain evidence="7">JCM 18392</strain>
    </source>
</reference>
<comment type="similarity">
    <text evidence="4">Belongs to the GART family.</text>
</comment>
<gene>
    <name evidence="4 6" type="primary">purN</name>
    <name evidence="6" type="ORF">GCM10023332_11260</name>
</gene>
<dbReference type="EC" id="2.1.2.2" evidence="4"/>
<dbReference type="InterPro" id="IPR036477">
    <property type="entry name" value="Formyl_transf_N_sf"/>
</dbReference>
<comment type="catalytic activity">
    <reaction evidence="4">
        <text>N(1)-(5-phospho-beta-D-ribosyl)glycinamide + (6R)-10-formyltetrahydrofolate = N(2)-formyl-N(1)-(5-phospho-beta-D-ribosyl)glycinamide + (6S)-5,6,7,8-tetrahydrofolate + H(+)</text>
        <dbReference type="Rhea" id="RHEA:15053"/>
        <dbReference type="ChEBI" id="CHEBI:15378"/>
        <dbReference type="ChEBI" id="CHEBI:57453"/>
        <dbReference type="ChEBI" id="CHEBI:143788"/>
        <dbReference type="ChEBI" id="CHEBI:147286"/>
        <dbReference type="ChEBI" id="CHEBI:195366"/>
        <dbReference type="EC" id="2.1.2.2"/>
    </reaction>
</comment>
<feature type="site" description="Raises pKa of active site His" evidence="4">
    <location>
        <position position="156"/>
    </location>
</feature>
<dbReference type="SUPFAM" id="SSF53328">
    <property type="entry name" value="Formyltransferase"/>
    <property type="match status" value="1"/>
</dbReference>
<feature type="binding site" evidence="4">
    <location>
        <begin position="23"/>
        <end position="25"/>
    </location>
    <ligand>
        <name>N(1)-(5-phospho-beta-D-ribosyl)glycinamide</name>
        <dbReference type="ChEBI" id="CHEBI:143788"/>
    </ligand>
</feature>
<protein>
    <recommendedName>
        <fullName evidence="4">Phosphoribosylglycinamide formyltransferase</fullName>
        <ecNumber evidence="4">2.1.2.2</ecNumber>
    </recommendedName>
    <alternativeName>
        <fullName evidence="4">5'-phosphoribosylglycinamide transformylase</fullName>
    </alternativeName>
    <alternativeName>
        <fullName evidence="4">GAR transformylase</fullName>
        <shortName evidence="4">GART</shortName>
    </alternativeName>
</protein>